<dbReference type="AlphaFoldDB" id="A0A928ZX61"/>
<gene>
    <name evidence="2" type="ORF">IQ260_20725</name>
</gene>
<dbReference type="RefSeq" id="WP_193994993.1">
    <property type="nucleotide sequence ID" value="NZ_JADEXP010000231.1"/>
</dbReference>
<evidence type="ECO:0000259" key="1">
    <source>
        <dbReference type="Pfam" id="PF04577"/>
    </source>
</evidence>
<proteinExistence type="predicted"/>
<organism evidence="2 3">
    <name type="scientific">Leptolyngbya cf. ectocarpi LEGE 11479</name>
    <dbReference type="NCBI Taxonomy" id="1828722"/>
    <lineage>
        <taxon>Bacteria</taxon>
        <taxon>Bacillati</taxon>
        <taxon>Cyanobacteriota</taxon>
        <taxon>Cyanophyceae</taxon>
        <taxon>Leptolyngbyales</taxon>
        <taxon>Leptolyngbyaceae</taxon>
        <taxon>Leptolyngbya group</taxon>
        <taxon>Leptolyngbya</taxon>
    </lineage>
</organism>
<evidence type="ECO:0000313" key="2">
    <source>
        <dbReference type="EMBL" id="MBE9069074.1"/>
    </source>
</evidence>
<keyword evidence="3" id="KW-1185">Reference proteome</keyword>
<dbReference type="Pfam" id="PF04577">
    <property type="entry name" value="Glyco_transf_61"/>
    <property type="match status" value="1"/>
</dbReference>
<dbReference type="EMBL" id="JADEXP010000231">
    <property type="protein sequence ID" value="MBE9069074.1"/>
    <property type="molecule type" value="Genomic_DNA"/>
</dbReference>
<accession>A0A928ZX61</accession>
<dbReference type="GO" id="GO:0016757">
    <property type="term" value="F:glycosyltransferase activity"/>
    <property type="evidence" value="ECO:0007669"/>
    <property type="project" value="InterPro"/>
</dbReference>
<reference evidence="2" key="1">
    <citation type="submission" date="2020-10" db="EMBL/GenBank/DDBJ databases">
        <authorList>
            <person name="Castelo-Branco R."/>
            <person name="Eusebio N."/>
            <person name="Adriana R."/>
            <person name="Vieira A."/>
            <person name="Brugerolle De Fraissinette N."/>
            <person name="Rezende De Castro R."/>
            <person name="Schneider M.P."/>
            <person name="Vasconcelos V."/>
            <person name="Leao P.N."/>
        </authorList>
    </citation>
    <scope>NUCLEOTIDE SEQUENCE</scope>
    <source>
        <strain evidence="2">LEGE 11479</strain>
    </source>
</reference>
<comment type="caution">
    <text evidence="2">The sequence shown here is derived from an EMBL/GenBank/DDBJ whole genome shotgun (WGS) entry which is preliminary data.</text>
</comment>
<evidence type="ECO:0000313" key="3">
    <source>
        <dbReference type="Proteomes" id="UP000615026"/>
    </source>
</evidence>
<dbReference type="Proteomes" id="UP000615026">
    <property type="component" value="Unassembled WGS sequence"/>
</dbReference>
<feature type="domain" description="Glycosyltransferase 61 catalytic" evidence="1">
    <location>
        <begin position="179"/>
        <end position="259"/>
    </location>
</feature>
<sequence length="349" mass="39582">MNKKFYQEIPGFKVAPSMLFGFPTGTINTWAPSIEQILLPEESTPPTQFQVEVHTGEITFQSLGPKRKLYHAVAKRFRGEKKLDYSGKFIFDARWDTYKNLSHIIDLAAVVLFARKVLRENLQEKIDIHVILDSGALKYDFVKDMYSSFGIPLISTDDTVCGEVVTVSPSPHKLYTVKPQLFDIDFPGYKKMGFDKVFIPRRGNRGLSNNDEVTEFLTKKGFQTCYFEDFSVAEKWSIIRDAKVIVAVHGAAVNNIIFNRLGLQENARFGSGIKVIELISPGWIDYGFRELATVFNGKWCGVRGQITPKMLEAVDFSEETPTSLKSPYKDDFKIDCRGIQAALDYVQEP</sequence>
<dbReference type="InterPro" id="IPR049625">
    <property type="entry name" value="Glyco_transf_61_cat"/>
</dbReference>
<protein>
    <submittedName>
        <fullName evidence="2">Glycosyltransferase family 61 protein</fullName>
    </submittedName>
</protein>
<name>A0A928ZX61_LEPEC</name>